<protein>
    <submittedName>
        <fullName evidence="2">Putative hemin transport protein</fullName>
    </submittedName>
</protein>
<name>A0A3D9H5E2_9PROT</name>
<accession>A0A3D9H5E2</accession>
<dbReference type="EMBL" id="QRDW01000016">
    <property type="protein sequence ID" value="RED44166.1"/>
    <property type="molecule type" value="Genomic_DNA"/>
</dbReference>
<keyword evidence="3" id="KW-1185">Reference proteome</keyword>
<dbReference type="InterPro" id="IPR053733">
    <property type="entry name" value="Heme_Transport_Util_sf"/>
</dbReference>
<reference evidence="2 3" key="1">
    <citation type="submission" date="2018-07" db="EMBL/GenBank/DDBJ databases">
        <title>Genomic Encyclopedia of Type Strains, Phase III (KMG-III): the genomes of soil and plant-associated and newly described type strains.</title>
        <authorList>
            <person name="Whitman W."/>
        </authorList>
    </citation>
    <scope>NUCLEOTIDE SEQUENCE [LARGE SCALE GENOMIC DNA]</scope>
    <source>
        <strain evidence="2 3">CECT 8488</strain>
    </source>
</reference>
<dbReference type="OrthoDB" id="316630at2"/>
<dbReference type="AlphaFoldDB" id="A0A3D9H5E2"/>
<dbReference type="Gene3D" id="3.40.1570.10">
    <property type="entry name" value="HemS/ChuS/ChuX like domains"/>
    <property type="match status" value="2"/>
</dbReference>
<dbReference type="Proteomes" id="UP000256845">
    <property type="component" value="Unassembled WGS sequence"/>
</dbReference>
<dbReference type="Pfam" id="PF05171">
    <property type="entry name" value="HemS"/>
    <property type="match status" value="2"/>
</dbReference>
<organism evidence="2 3">
    <name type="scientific">Aestuariispira insulae</name>
    <dbReference type="NCBI Taxonomy" id="1461337"/>
    <lineage>
        <taxon>Bacteria</taxon>
        <taxon>Pseudomonadati</taxon>
        <taxon>Pseudomonadota</taxon>
        <taxon>Alphaproteobacteria</taxon>
        <taxon>Rhodospirillales</taxon>
        <taxon>Kiloniellaceae</taxon>
        <taxon>Aestuariispira</taxon>
    </lineage>
</organism>
<comment type="caution">
    <text evidence="2">The sequence shown here is derived from an EMBL/GenBank/DDBJ whole genome shotgun (WGS) entry which is preliminary data.</text>
</comment>
<evidence type="ECO:0000313" key="3">
    <source>
        <dbReference type="Proteomes" id="UP000256845"/>
    </source>
</evidence>
<dbReference type="CDD" id="cd16831">
    <property type="entry name" value="HemS-like_C"/>
    <property type="match status" value="1"/>
</dbReference>
<dbReference type="CDD" id="cd16830">
    <property type="entry name" value="HemS-like_N"/>
    <property type="match status" value="1"/>
</dbReference>
<evidence type="ECO:0000313" key="2">
    <source>
        <dbReference type="EMBL" id="RED44166.1"/>
    </source>
</evidence>
<evidence type="ECO:0000259" key="1">
    <source>
        <dbReference type="Pfam" id="PF05171"/>
    </source>
</evidence>
<feature type="domain" description="Haemin-degrading HemS/ChuX" evidence="1">
    <location>
        <begin position="222"/>
        <end position="352"/>
    </location>
</feature>
<feature type="domain" description="Haemin-degrading HemS/ChuX" evidence="1">
    <location>
        <begin position="41"/>
        <end position="169"/>
    </location>
</feature>
<gene>
    <name evidence="2" type="ORF">DFP90_1167</name>
</gene>
<dbReference type="InterPro" id="IPR007845">
    <property type="entry name" value="HemS/ChuX_dom"/>
</dbReference>
<proteinExistence type="predicted"/>
<dbReference type="SUPFAM" id="SSF144064">
    <property type="entry name" value="Heme iron utilization protein-like"/>
    <property type="match status" value="1"/>
</dbReference>
<dbReference type="RefSeq" id="WP_115939193.1">
    <property type="nucleotide sequence ID" value="NZ_QRDW01000016.1"/>
</dbReference>
<sequence length="361" mass="40483">MTVTQEQPAPSFSPDEILVRFEQAKANTPGIRPRDAARSIGISEAQLVAARVGDGVTKLAPEWALLLNGLGAVGRVMSLVRNESAVHERKGIFENVRVPNNQGGIILGEDIDLRLFLGQWTSMFLVEDQTKQGLRRSIQIFDQAGDAVQKIYPQDTADHEAFDALIKDLRAEVQDRVLDVIPAPAFELSAPLQQEDLGDFQEAWAGMTDVHQLFRILRKYDLSRKRALEAVGTDWARPVEPHALRHCLEAAAERQSDIMIFVGNRGIIQIHTGTVTHLKEMGPWFNVLDPDFNLHLREDQIGECWLVRKPTKDGIVSSLEVFDQQGDIILQMFGKRQEGQKESPEWRTILDGLADWAREAA</sequence>
<dbReference type="GO" id="GO:0006826">
    <property type="term" value="P:iron ion transport"/>
    <property type="evidence" value="ECO:0007669"/>
    <property type="project" value="InterPro"/>
</dbReference>